<dbReference type="InterPro" id="IPR005135">
    <property type="entry name" value="Endo/exonuclease/phosphatase"/>
</dbReference>
<keyword evidence="4" id="KW-1185">Reference proteome</keyword>
<evidence type="ECO:0000256" key="1">
    <source>
        <dbReference type="SAM" id="MobiDB-lite"/>
    </source>
</evidence>
<feature type="domain" description="Endonuclease/exonuclease/phosphatase" evidence="2">
    <location>
        <begin position="108"/>
        <end position="325"/>
    </location>
</feature>
<organism evidence="3 4">
    <name type="scientific">Erpetoichthys calabaricus</name>
    <name type="common">Rope fish</name>
    <name type="synonym">Calamoichthys calabaricus</name>
    <dbReference type="NCBI Taxonomy" id="27687"/>
    <lineage>
        <taxon>Eukaryota</taxon>
        <taxon>Metazoa</taxon>
        <taxon>Chordata</taxon>
        <taxon>Craniata</taxon>
        <taxon>Vertebrata</taxon>
        <taxon>Euteleostomi</taxon>
        <taxon>Actinopterygii</taxon>
        <taxon>Polypteriformes</taxon>
        <taxon>Polypteridae</taxon>
        <taxon>Erpetoichthys</taxon>
    </lineage>
</organism>
<protein>
    <recommendedName>
        <fullName evidence="2">Endonuclease/exonuclease/phosphatase domain-containing protein</fullName>
    </recommendedName>
</protein>
<evidence type="ECO:0000313" key="3">
    <source>
        <dbReference type="Ensembl" id="ENSECRP00000026155.1"/>
    </source>
</evidence>
<dbReference type="Gene3D" id="3.60.10.10">
    <property type="entry name" value="Endonuclease/exonuclease/phosphatase"/>
    <property type="match status" value="1"/>
</dbReference>
<accession>A0A8C4T326</accession>
<dbReference type="PANTHER" id="PTHR23227:SF85">
    <property type="entry name" value="CRANIOFACIAL DEVELOPMENT PROTEIN 2"/>
    <property type="match status" value="1"/>
</dbReference>
<dbReference type="GeneTree" id="ENSGT00940000163895"/>
<dbReference type="CDD" id="cd09076">
    <property type="entry name" value="L1-EN"/>
    <property type="match status" value="1"/>
</dbReference>
<dbReference type="Proteomes" id="UP000694620">
    <property type="component" value="Unassembled WGS sequence"/>
</dbReference>
<dbReference type="PANTHER" id="PTHR23227">
    <property type="entry name" value="BUCENTAUR RELATED"/>
    <property type="match status" value="1"/>
</dbReference>
<evidence type="ECO:0000259" key="2">
    <source>
        <dbReference type="Pfam" id="PF03372"/>
    </source>
</evidence>
<dbReference type="InterPro" id="IPR036691">
    <property type="entry name" value="Endo/exonu/phosph_ase_sf"/>
</dbReference>
<dbReference type="GO" id="GO:0003824">
    <property type="term" value="F:catalytic activity"/>
    <property type="evidence" value="ECO:0007669"/>
    <property type="project" value="InterPro"/>
</dbReference>
<dbReference type="AlphaFoldDB" id="A0A8C4T326"/>
<evidence type="ECO:0000313" key="4">
    <source>
        <dbReference type="Proteomes" id="UP000694620"/>
    </source>
</evidence>
<reference evidence="3" key="2">
    <citation type="submission" date="2025-09" db="UniProtKB">
        <authorList>
            <consortium name="Ensembl"/>
        </authorList>
    </citation>
    <scope>IDENTIFICATION</scope>
</reference>
<dbReference type="InterPro" id="IPR027124">
    <property type="entry name" value="Swc5/CFDP1/2"/>
</dbReference>
<dbReference type="Ensembl" id="ENSECRT00000026701.1">
    <property type="protein sequence ID" value="ENSECRP00000026155.1"/>
    <property type="gene ID" value="ENSECRG00000017663.1"/>
</dbReference>
<sequence length="442" mass="50732">GGRVGTPATIKKKSGSIPSELRGEDCGARRGLWSEERTVEPSRETIHKKQNMRGRLNKTECQLGGRLDKQAPRRRLRATLGLTSINELQGRTRQTERLIDAKHYASIGTWNVRTLWKDESLELLVDHLNKWFRWDVIGLSEVRRMKQGLVEHNGHKLLYSGEEKVHQGGVGLLLSKKAVKSLIDWNPASPRIISARLTGQGHNITIIQAYAPTTSHSDEAVNYFYQTLQQVIDKAPRRDVKIIMGDFNAQVGIGHDTWKGVLGHFGYGSMNETGERLLQFCRLNKLNIMNTWFNHKPSRKWTWSSPGDRTQQMIDYIMIDQRWRSCAHNTRSFPSAIVPNVHNDHNLVMGNFKLRFNIQKRTVTKKVDIERLQIPKVKESYKIELKNRFEALSGLVEETNVDEALEAVNDTIKRTAEEVIGLKRYRKAPWISDEVLDLSDQR</sequence>
<feature type="region of interest" description="Disordered" evidence="1">
    <location>
        <begin position="1"/>
        <end position="24"/>
    </location>
</feature>
<name>A0A8C4T326_ERPCA</name>
<dbReference type="Pfam" id="PF03372">
    <property type="entry name" value="Exo_endo_phos"/>
    <property type="match status" value="1"/>
</dbReference>
<proteinExistence type="predicted"/>
<reference evidence="3" key="1">
    <citation type="submission" date="2025-08" db="UniProtKB">
        <authorList>
            <consortium name="Ensembl"/>
        </authorList>
    </citation>
    <scope>IDENTIFICATION</scope>
</reference>
<dbReference type="SUPFAM" id="SSF56219">
    <property type="entry name" value="DNase I-like"/>
    <property type="match status" value="1"/>
</dbReference>